<evidence type="ECO:0000313" key="1">
    <source>
        <dbReference type="EMBL" id="CAI9262998.1"/>
    </source>
</evidence>
<protein>
    <submittedName>
        <fullName evidence="1">Uncharacterized protein</fullName>
    </submittedName>
</protein>
<dbReference type="EMBL" id="OX465086">
    <property type="protein sequence ID" value="CAI9262998.1"/>
    <property type="molecule type" value="Genomic_DNA"/>
</dbReference>
<dbReference type="Proteomes" id="UP001177003">
    <property type="component" value="Chromosome 0"/>
</dbReference>
<keyword evidence="2" id="KW-1185">Reference proteome</keyword>
<proteinExistence type="predicted"/>
<sequence length="142" mass="16411">MLTSHLPWESAYLGSHCSNVKRFDIAQRFLYDDNNNGRGIGDKSDDNHNNADKHGLFVDEDGYEVGFEYKVHDLDVKWSKIELHVGEIYEPLSQLRFALTNYIVANGCQLWFVKFNIVCVISKCGRKEDKKPCPFKVYGAWM</sequence>
<organism evidence="1 2">
    <name type="scientific">Lactuca saligna</name>
    <name type="common">Willowleaf lettuce</name>
    <dbReference type="NCBI Taxonomy" id="75948"/>
    <lineage>
        <taxon>Eukaryota</taxon>
        <taxon>Viridiplantae</taxon>
        <taxon>Streptophyta</taxon>
        <taxon>Embryophyta</taxon>
        <taxon>Tracheophyta</taxon>
        <taxon>Spermatophyta</taxon>
        <taxon>Magnoliopsida</taxon>
        <taxon>eudicotyledons</taxon>
        <taxon>Gunneridae</taxon>
        <taxon>Pentapetalae</taxon>
        <taxon>asterids</taxon>
        <taxon>campanulids</taxon>
        <taxon>Asterales</taxon>
        <taxon>Asteraceae</taxon>
        <taxon>Cichorioideae</taxon>
        <taxon>Cichorieae</taxon>
        <taxon>Lactucinae</taxon>
        <taxon>Lactuca</taxon>
    </lineage>
</organism>
<gene>
    <name evidence="1" type="ORF">LSALG_LOCUS3702</name>
</gene>
<dbReference type="AlphaFoldDB" id="A0AA35Y9N6"/>
<evidence type="ECO:0000313" key="2">
    <source>
        <dbReference type="Proteomes" id="UP001177003"/>
    </source>
</evidence>
<reference evidence="1" key="1">
    <citation type="submission" date="2023-04" db="EMBL/GenBank/DDBJ databases">
        <authorList>
            <person name="Vijverberg K."/>
            <person name="Xiong W."/>
            <person name="Schranz E."/>
        </authorList>
    </citation>
    <scope>NUCLEOTIDE SEQUENCE</scope>
</reference>
<accession>A0AA35Y9N6</accession>
<name>A0AA35Y9N6_LACSI</name>